<name>D3Q5S3_STANL</name>
<dbReference type="RefSeq" id="WP_013015793.1">
    <property type="nucleotide sequence ID" value="NC_013947.1"/>
</dbReference>
<accession>D3Q5S3</accession>
<evidence type="ECO:0000256" key="1">
    <source>
        <dbReference type="SAM" id="Phobius"/>
    </source>
</evidence>
<organism evidence="2 3">
    <name type="scientific">Stackebrandtia nassauensis (strain DSM 44728 / CIP 108903 / NRRL B-16338 / NBRC 102104 / LLR-40K-21)</name>
    <dbReference type="NCBI Taxonomy" id="446470"/>
    <lineage>
        <taxon>Bacteria</taxon>
        <taxon>Bacillati</taxon>
        <taxon>Actinomycetota</taxon>
        <taxon>Actinomycetes</taxon>
        <taxon>Glycomycetales</taxon>
        <taxon>Glycomycetaceae</taxon>
        <taxon>Stackebrandtia</taxon>
    </lineage>
</organism>
<evidence type="ECO:0000313" key="3">
    <source>
        <dbReference type="Proteomes" id="UP000000844"/>
    </source>
</evidence>
<feature type="transmembrane region" description="Helical" evidence="1">
    <location>
        <begin position="21"/>
        <end position="39"/>
    </location>
</feature>
<dbReference type="HOGENOM" id="CLU_2669283_0_0_11"/>
<keyword evidence="1" id="KW-0812">Transmembrane</keyword>
<protein>
    <submittedName>
        <fullName evidence="2">Uncharacterized protein</fullName>
    </submittedName>
</protein>
<dbReference type="Proteomes" id="UP000000844">
    <property type="component" value="Chromosome"/>
</dbReference>
<reference evidence="2 3" key="1">
    <citation type="journal article" date="2009" name="Stand. Genomic Sci.">
        <title>Complete genome sequence of Stackebrandtia nassauensis type strain (LLR-40K-21).</title>
        <authorList>
            <person name="Munk C."/>
            <person name="Lapidus A."/>
            <person name="Copeland A."/>
            <person name="Jando M."/>
            <person name="Mayilraj S."/>
            <person name="Glavina Del Rio T."/>
            <person name="Nolan M."/>
            <person name="Chen F."/>
            <person name="Lucas S."/>
            <person name="Tice H."/>
            <person name="Cheng J.F."/>
            <person name="Han C."/>
            <person name="Detter J.C."/>
            <person name="Bruce D."/>
            <person name="Goodwin L."/>
            <person name="Chain P."/>
            <person name="Pitluck S."/>
            <person name="Goker M."/>
            <person name="Ovchinikova G."/>
            <person name="Pati A."/>
            <person name="Ivanova N."/>
            <person name="Mavromatis K."/>
            <person name="Chen A."/>
            <person name="Palaniappan K."/>
            <person name="Land M."/>
            <person name="Hauser L."/>
            <person name="Chang Y.J."/>
            <person name="Jeffries C.D."/>
            <person name="Bristow J."/>
            <person name="Eisen J.A."/>
            <person name="Markowitz V."/>
            <person name="Hugenholtz P."/>
            <person name="Kyrpides N.C."/>
            <person name="Klenk H.P."/>
        </authorList>
    </citation>
    <scope>NUCLEOTIDE SEQUENCE [LARGE SCALE GENOMIC DNA]</scope>
    <source>
        <strain evidence="3">DSM 44728 / CIP 108903 / NRRL B-16338 / NBRC 102104 / LLR-40K-21</strain>
    </source>
</reference>
<evidence type="ECO:0000313" key="2">
    <source>
        <dbReference type="EMBL" id="ADD40222.1"/>
    </source>
</evidence>
<dbReference type="KEGG" id="sna:Snas_0507"/>
<feature type="transmembrane region" description="Helical" evidence="1">
    <location>
        <begin position="45"/>
        <end position="63"/>
    </location>
</feature>
<dbReference type="EMBL" id="CP001778">
    <property type="protein sequence ID" value="ADD40222.1"/>
    <property type="molecule type" value="Genomic_DNA"/>
</dbReference>
<sequence>MSHSSFVHTALTGRLADNVKTEVLLSLLVIGLVTGISIARLDGAWLYALPAIAVGYSAVRIALVARRTRRRARAD</sequence>
<gene>
    <name evidence="2" type="ordered locus">Snas_0507</name>
</gene>
<keyword evidence="3" id="KW-1185">Reference proteome</keyword>
<dbReference type="STRING" id="446470.Snas_0507"/>
<keyword evidence="1" id="KW-1133">Transmembrane helix</keyword>
<proteinExistence type="predicted"/>
<keyword evidence="1" id="KW-0472">Membrane</keyword>
<dbReference type="AlphaFoldDB" id="D3Q5S3"/>